<dbReference type="InterPro" id="IPR021109">
    <property type="entry name" value="Peptidase_aspartic_dom_sf"/>
</dbReference>
<dbReference type="STRING" id="1797729.A3A60_03680"/>
<reference evidence="3 4" key="1">
    <citation type="journal article" date="2016" name="Nat. Commun.">
        <title>Thousands of microbial genomes shed light on interconnected biogeochemical processes in an aquifer system.</title>
        <authorList>
            <person name="Anantharaman K."/>
            <person name="Brown C.T."/>
            <person name="Hug L.A."/>
            <person name="Sharon I."/>
            <person name="Castelle C.J."/>
            <person name="Probst A.J."/>
            <person name="Thomas B.C."/>
            <person name="Singh A."/>
            <person name="Wilkins M.J."/>
            <person name="Karaoz U."/>
            <person name="Brodie E.L."/>
            <person name="Williams K.H."/>
            <person name="Hubbard S.S."/>
            <person name="Banfield J.F."/>
        </authorList>
    </citation>
    <scope>NUCLEOTIDE SEQUENCE [LARGE SCALE GENOMIC DNA]</scope>
</reference>
<evidence type="ECO:0000313" key="3">
    <source>
        <dbReference type="EMBL" id="OGE08188.1"/>
    </source>
</evidence>
<comment type="caution">
    <text evidence="3">The sequence shown here is derived from an EMBL/GenBank/DDBJ whole genome shotgun (WGS) entry which is preliminary data.</text>
</comment>
<organism evidence="3 4">
    <name type="scientific">Candidatus Curtissbacteria bacterium RIFCSPLOWO2_01_FULL_42_26</name>
    <dbReference type="NCBI Taxonomy" id="1797729"/>
    <lineage>
        <taxon>Bacteria</taxon>
        <taxon>Candidatus Curtissiibacteriota</taxon>
    </lineage>
</organism>
<feature type="domain" description="Peptidase A2" evidence="2">
    <location>
        <begin position="39"/>
        <end position="77"/>
    </location>
</feature>
<dbReference type="GO" id="GO:0004190">
    <property type="term" value="F:aspartic-type endopeptidase activity"/>
    <property type="evidence" value="ECO:0007669"/>
    <property type="project" value="InterPro"/>
</dbReference>
<evidence type="ECO:0000256" key="1">
    <source>
        <dbReference type="ARBA" id="ARBA00022801"/>
    </source>
</evidence>
<protein>
    <recommendedName>
        <fullName evidence="2">Peptidase A2 domain-containing protein</fullName>
    </recommendedName>
</protein>
<keyword evidence="1" id="KW-0378">Hydrolase</keyword>
<accession>A0A1F5HVK6</accession>
<gene>
    <name evidence="3" type="ORF">A3A60_03680</name>
</gene>
<dbReference type="InterPro" id="IPR001995">
    <property type="entry name" value="Peptidase_A2_cat"/>
</dbReference>
<evidence type="ECO:0000313" key="4">
    <source>
        <dbReference type="Proteomes" id="UP000179227"/>
    </source>
</evidence>
<dbReference type="SUPFAM" id="SSF50630">
    <property type="entry name" value="Acid proteases"/>
    <property type="match status" value="1"/>
</dbReference>
<dbReference type="Proteomes" id="UP000179227">
    <property type="component" value="Unassembled WGS sequence"/>
</dbReference>
<dbReference type="PROSITE" id="PS50175">
    <property type="entry name" value="ASP_PROT_RETROV"/>
    <property type="match status" value="1"/>
</dbReference>
<sequence length="147" mass="16884">MDFDYTLVTDWPHHQPRQRYLPWINIGIRKPGDFKTIYPLGLVDSGAELTVIDKEIGDELGFNFAKAKKGEMTGFGGAKVEVLILEAEYEIDDKRGEKPIIYRDLVAFTKRAFPQTHPQQTAIFGTIGLFRNVRVTFNYPKNIHIEK</sequence>
<dbReference type="EMBL" id="MFBS01000041">
    <property type="protein sequence ID" value="OGE08188.1"/>
    <property type="molecule type" value="Genomic_DNA"/>
</dbReference>
<dbReference type="GO" id="GO:0006508">
    <property type="term" value="P:proteolysis"/>
    <property type="evidence" value="ECO:0007669"/>
    <property type="project" value="InterPro"/>
</dbReference>
<dbReference type="AlphaFoldDB" id="A0A1F5HVK6"/>
<proteinExistence type="predicted"/>
<evidence type="ECO:0000259" key="2">
    <source>
        <dbReference type="PROSITE" id="PS50175"/>
    </source>
</evidence>
<name>A0A1F5HVK6_9BACT</name>